<keyword evidence="1" id="KW-0812">Transmembrane</keyword>
<gene>
    <name evidence="2" type="ORF">A8806_101555</name>
</gene>
<dbReference type="AlphaFoldDB" id="A0A2Y9B9B3"/>
<feature type="transmembrane region" description="Helical" evidence="1">
    <location>
        <begin position="40"/>
        <end position="61"/>
    </location>
</feature>
<sequence length="389" mass="42748">MSTEDNKIIHFPGSDPENEKITSKKQLLKSFIHKHLSKSFIAFVLGTILIPAIGFVLGPYFSKNIGRTKITDTYTLNYTSAVSSASLVNYNEPDHSSVREKYTFACAVRTCFSCSKTSIAQATDNTLNILSIHDYSEPVLNYHCLANGNTVNFYIVNSGDAAGCPEGVTLLAKQTDTGSPTDSPVLPWDKVAKSDPDAAFPLKPAPVEGGDGIKYYSFEPSDWAFSFMQDGGQIELYGKVENKTESAELFFGIMCLYEGRLIIEGGGAGPGDSNILNYVYIPVDHTSAGDIIPIHSTFLIQDRAAADTVLIPDKSCRLKYSLTYKIDGKELTAGPFTTTIHVPLYENMSTLNIANYMNDAGMDYYQYTSNPELQEKVGHDPVRIVEGYY</sequence>
<protein>
    <submittedName>
        <fullName evidence="2">Uncharacterized protein</fullName>
    </submittedName>
</protein>
<keyword evidence="1" id="KW-0472">Membrane</keyword>
<comment type="caution">
    <text evidence="2">The sequence shown here is derived from an EMBL/GenBank/DDBJ whole genome shotgun (WGS) entry which is preliminary data.</text>
</comment>
<evidence type="ECO:0000256" key="1">
    <source>
        <dbReference type="SAM" id="Phobius"/>
    </source>
</evidence>
<accession>A0A2Y9B9B3</accession>
<dbReference type="Proteomes" id="UP000245845">
    <property type="component" value="Unassembled WGS sequence"/>
</dbReference>
<evidence type="ECO:0000313" key="2">
    <source>
        <dbReference type="EMBL" id="PWJ32267.1"/>
    </source>
</evidence>
<proteinExistence type="predicted"/>
<keyword evidence="1" id="KW-1133">Transmembrane helix</keyword>
<organism evidence="2 3">
    <name type="scientific">Faecalicatena orotica</name>
    <dbReference type="NCBI Taxonomy" id="1544"/>
    <lineage>
        <taxon>Bacteria</taxon>
        <taxon>Bacillati</taxon>
        <taxon>Bacillota</taxon>
        <taxon>Clostridia</taxon>
        <taxon>Lachnospirales</taxon>
        <taxon>Lachnospiraceae</taxon>
        <taxon>Faecalicatena</taxon>
    </lineage>
</organism>
<name>A0A2Y9B9B3_9FIRM</name>
<dbReference type="RefSeq" id="WP_109729618.1">
    <property type="nucleotide sequence ID" value="NZ_BAAACK010000007.1"/>
</dbReference>
<dbReference type="OrthoDB" id="9945387at2"/>
<evidence type="ECO:0000313" key="3">
    <source>
        <dbReference type="Proteomes" id="UP000245845"/>
    </source>
</evidence>
<keyword evidence="3" id="KW-1185">Reference proteome</keyword>
<reference evidence="2 3" key="1">
    <citation type="submission" date="2018-05" db="EMBL/GenBank/DDBJ databases">
        <title>The Hungate 1000. A catalogue of reference genomes from the rumen microbiome.</title>
        <authorList>
            <person name="Kelly W."/>
        </authorList>
    </citation>
    <scope>NUCLEOTIDE SEQUENCE [LARGE SCALE GENOMIC DNA]</scope>
    <source>
        <strain evidence="2 3">NLAE-zl-C242</strain>
    </source>
</reference>
<dbReference type="EMBL" id="QGDL01000001">
    <property type="protein sequence ID" value="PWJ32267.1"/>
    <property type="molecule type" value="Genomic_DNA"/>
</dbReference>